<accession>A0A0G0IUW6</accession>
<reference evidence="2 3" key="1">
    <citation type="journal article" date="2015" name="Nature">
        <title>rRNA introns, odd ribosomes, and small enigmatic genomes across a large radiation of phyla.</title>
        <authorList>
            <person name="Brown C.T."/>
            <person name="Hug L.A."/>
            <person name="Thomas B.C."/>
            <person name="Sharon I."/>
            <person name="Castelle C.J."/>
            <person name="Singh A."/>
            <person name="Wilkins M.J."/>
            <person name="Williams K.H."/>
            <person name="Banfield J.F."/>
        </authorList>
    </citation>
    <scope>NUCLEOTIDE SEQUENCE [LARGE SCALE GENOMIC DNA]</scope>
</reference>
<dbReference type="EMBL" id="LBSX01000003">
    <property type="protein sequence ID" value="KKQ27959.1"/>
    <property type="molecule type" value="Genomic_DNA"/>
</dbReference>
<name>A0A0G0IUW6_9BACT</name>
<gene>
    <name evidence="2" type="ORF">US42_C0003G0016</name>
</gene>
<dbReference type="AlphaFoldDB" id="A0A0G0IUW6"/>
<evidence type="ECO:0000313" key="2">
    <source>
        <dbReference type="EMBL" id="KKQ27959.1"/>
    </source>
</evidence>
<dbReference type="InterPro" id="IPR003497">
    <property type="entry name" value="BRO_N_domain"/>
</dbReference>
<dbReference type="Proteomes" id="UP000034849">
    <property type="component" value="Unassembled WGS sequence"/>
</dbReference>
<sequence length="279" mass="32393">MIKNNKLAIFEDKEIRRVWDEKTEIWFFSVVDVIFALTGSTNPTDYLKKLRKRDSELAGYIGTNCPQVEMTTETGKNRKTLAGNPEHLLRIIQSVPSPKAEPIKLWLAKVGYERIQEINDPEKALNRSRDYWQRMGRSEKWIQQRMMGQEIRNKLTDYWENNEVKEQDEYAILTNIIHKEWSDLSVKEHKNLKKLKTENLRDHMSDAELVFTALAELSTRQIAETVEAKGLKENKIPAKKGGRIAKNARLELEQKTGKSVVTGQNFLSAPVKQKKLKNK</sequence>
<dbReference type="STRING" id="1619046.US42_C0003G0016"/>
<evidence type="ECO:0000313" key="3">
    <source>
        <dbReference type="Proteomes" id="UP000034849"/>
    </source>
</evidence>
<evidence type="ECO:0000259" key="1">
    <source>
        <dbReference type="SMART" id="SM01040"/>
    </source>
</evidence>
<dbReference type="PATRIC" id="fig|1619046.3.peg.219"/>
<organism evidence="2 3">
    <name type="scientific">Candidatus Magasanikbacteria bacterium GW2011_GWC2_37_14</name>
    <dbReference type="NCBI Taxonomy" id="1619046"/>
    <lineage>
        <taxon>Bacteria</taxon>
        <taxon>Candidatus Magasanikiibacteriota</taxon>
    </lineage>
</organism>
<protein>
    <recommendedName>
        <fullName evidence="1">Bro-N domain-containing protein</fullName>
    </recommendedName>
</protein>
<dbReference type="SMART" id="SM01040">
    <property type="entry name" value="Bro-N"/>
    <property type="match status" value="1"/>
</dbReference>
<dbReference type="Pfam" id="PF02498">
    <property type="entry name" value="Bro-N"/>
    <property type="match status" value="1"/>
</dbReference>
<proteinExistence type="predicted"/>
<comment type="caution">
    <text evidence="2">The sequence shown here is derived from an EMBL/GenBank/DDBJ whole genome shotgun (WGS) entry which is preliminary data.</text>
</comment>
<feature type="domain" description="Bro-N" evidence="1">
    <location>
        <begin position="14"/>
        <end position="113"/>
    </location>
</feature>